<organism evidence="2 3">
    <name type="scientific">Rhizobium lusitanum</name>
    <dbReference type="NCBI Taxonomy" id="293958"/>
    <lineage>
        <taxon>Bacteria</taxon>
        <taxon>Pseudomonadati</taxon>
        <taxon>Pseudomonadota</taxon>
        <taxon>Alphaproteobacteria</taxon>
        <taxon>Hyphomicrobiales</taxon>
        <taxon>Rhizobiaceae</taxon>
        <taxon>Rhizobium/Agrobacterium group</taxon>
        <taxon>Rhizobium</taxon>
    </lineage>
</organism>
<keyword evidence="1" id="KW-1133">Transmembrane helix</keyword>
<keyword evidence="1" id="KW-0812">Transmembrane</keyword>
<proteinExistence type="predicted"/>
<feature type="transmembrane region" description="Helical" evidence="1">
    <location>
        <begin position="104"/>
        <end position="127"/>
    </location>
</feature>
<dbReference type="Proteomes" id="UP000199205">
    <property type="component" value="Unassembled WGS sequence"/>
</dbReference>
<keyword evidence="1" id="KW-0472">Membrane</keyword>
<protein>
    <submittedName>
        <fullName evidence="2">Uncharacterized protein</fullName>
    </submittedName>
</protein>
<name>A0A1C3UHM9_9HYPH</name>
<feature type="transmembrane region" description="Helical" evidence="1">
    <location>
        <begin position="12"/>
        <end position="32"/>
    </location>
</feature>
<dbReference type="AlphaFoldDB" id="A0A1C3UHM9"/>
<evidence type="ECO:0000256" key="1">
    <source>
        <dbReference type="SAM" id="Phobius"/>
    </source>
</evidence>
<dbReference type="RefSeq" id="WP_047637796.1">
    <property type="nucleotide sequence ID" value="NZ_FMAF01000002.1"/>
</dbReference>
<evidence type="ECO:0000313" key="2">
    <source>
        <dbReference type="EMBL" id="SCB15003.1"/>
    </source>
</evidence>
<reference evidence="3" key="1">
    <citation type="submission" date="2016-08" db="EMBL/GenBank/DDBJ databases">
        <authorList>
            <person name="Varghese N."/>
            <person name="Submissions Spin"/>
        </authorList>
    </citation>
    <scope>NUCLEOTIDE SEQUENCE [LARGE SCALE GENOMIC DNA]</scope>
    <source>
        <strain evidence="3">P1-7</strain>
    </source>
</reference>
<gene>
    <name evidence="2" type="ORF">GA0061101_102418</name>
</gene>
<feature type="transmembrane region" description="Helical" evidence="1">
    <location>
        <begin position="77"/>
        <end position="98"/>
    </location>
</feature>
<feature type="transmembrane region" description="Helical" evidence="1">
    <location>
        <begin position="44"/>
        <end position="65"/>
    </location>
</feature>
<evidence type="ECO:0000313" key="3">
    <source>
        <dbReference type="Proteomes" id="UP000199205"/>
    </source>
</evidence>
<accession>A0A1C3UHM9</accession>
<dbReference type="PROSITE" id="PS51257">
    <property type="entry name" value="PROKAR_LIPOPROTEIN"/>
    <property type="match status" value="1"/>
</dbReference>
<dbReference type="OrthoDB" id="7906671at2"/>
<sequence length="142" mass="15309">MLVGLRKPIRLLWGYVAACALMGFVLACVAAWTVPETAAPELFVLTIALTKLAMIVSIVPSLIVIPILEWRGMRRWYGYAIYGAVLSAVASILISGGVEKPQTLNLITIAVCFAFLGAASATVYWWIAGRFAGRGPVLNEPE</sequence>
<dbReference type="EMBL" id="FMAF01000002">
    <property type="protein sequence ID" value="SCB15003.1"/>
    <property type="molecule type" value="Genomic_DNA"/>
</dbReference>